<reference evidence="3 4" key="1">
    <citation type="journal article" date="2019" name="Int. J. Syst. Evol. Microbiol.">
        <title>The Global Catalogue of Microorganisms (GCM) 10K type strain sequencing project: providing services to taxonomists for standard genome sequencing and annotation.</title>
        <authorList>
            <consortium name="The Broad Institute Genomics Platform"/>
            <consortium name="The Broad Institute Genome Sequencing Center for Infectious Disease"/>
            <person name="Wu L."/>
            <person name="Ma J."/>
        </authorList>
    </citation>
    <scope>NUCLEOTIDE SEQUENCE [LARGE SCALE GENOMIC DNA]</scope>
    <source>
        <strain evidence="3 4">DT72</strain>
    </source>
</reference>
<dbReference type="AlphaFoldDB" id="A0ABD5WLV6"/>
<dbReference type="Proteomes" id="UP001596407">
    <property type="component" value="Unassembled WGS sequence"/>
</dbReference>
<dbReference type="Pfam" id="PF18545">
    <property type="entry name" value="HalOD1"/>
    <property type="match status" value="1"/>
</dbReference>
<dbReference type="InterPro" id="IPR040624">
    <property type="entry name" value="HalOD1"/>
</dbReference>
<gene>
    <name evidence="3" type="ORF">ACFQJ6_08600</name>
</gene>
<dbReference type="EMBL" id="JBHSZH010000005">
    <property type="protein sequence ID" value="MFC7080169.1"/>
    <property type="molecule type" value="Genomic_DNA"/>
</dbReference>
<feature type="domain" description="Halobacterial output" evidence="2">
    <location>
        <begin position="31"/>
        <end position="67"/>
    </location>
</feature>
<organism evidence="3 4">
    <name type="scientific">Halorussus caseinilyticus</name>
    <dbReference type="NCBI Taxonomy" id="3034025"/>
    <lineage>
        <taxon>Archaea</taxon>
        <taxon>Methanobacteriati</taxon>
        <taxon>Methanobacteriota</taxon>
        <taxon>Stenosarchaea group</taxon>
        <taxon>Halobacteria</taxon>
        <taxon>Halobacteriales</taxon>
        <taxon>Haladaptataceae</taxon>
        <taxon>Halorussus</taxon>
    </lineage>
</organism>
<proteinExistence type="predicted"/>
<sequence>MTNDTTVLPSGVEIERDESDGCYRARYDSTEHPTSTVVVTAVAAVTETDPLDLEPLRESLDPDALTTSSGGRPADTSAKRDASSFRSPLTR</sequence>
<evidence type="ECO:0000259" key="2">
    <source>
        <dbReference type="Pfam" id="PF18545"/>
    </source>
</evidence>
<evidence type="ECO:0000256" key="1">
    <source>
        <dbReference type="SAM" id="MobiDB-lite"/>
    </source>
</evidence>
<keyword evidence="4" id="KW-1185">Reference proteome</keyword>
<dbReference type="RefSeq" id="WP_382209503.1">
    <property type="nucleotide sequence ID" value="NZ_JBHSZH010000005.1"/>
</dbReference>
<evidence type="ECO:0000313" key="3">
    <source>
        <dbReference type="EMBL" id="MFC7080169.1"/>
    </source>
</evidence>
<feature type="region of interest" description="Disordered" evidence="1">
    <location>
        <begin position="49"/>
        <end position="91"/>
    </location>
</feature>
<evidence type="ECO:0000313" key="4">
    <source>
        <dbReference type="Proteomes" id="UP001596407"/>
    </source>
</evidence>
<accession>A0ABD5WLV6</accession>
<comment type="caution">
    <text evidence="3">The sequence shown here is derived from an EMBL/GenBank/DDBJ whole genome shotgun (WGS) entry which is preliminary data.</text>
</comment>
<name>A0ABD5WLV6_9EURY</name>
<protein>
    <submittedName>
        <fullName evidence="3">HalOD1 output domain-containing protein</fullName>
    </submittedName>
</protein>